<evidence type="ECO:0000256" key="3">
    <source>
        <dbReference type="ARBA" id="ARBA00022448"/>
    </source>
</evidence>
<dbReference type="Pfam" id="PF01061">
    <property type="entry name" value="ABC2_membrane"/>
    <property type="match status" value="1"/>
</dbReference>
<sequence>MNNVRLLIDLTLKDFKRKYVGSYLGVLWAFVTPIITIGVFWFVFEVGFKSAPVDELPFILWLICGMIPWFFISDILNNGTNSILENDYLVKKVVFRVELLPLVKITSALVIHLIFVIFTVGIFFYYGYSLDLYSLQLLYYILATVVTTVGIIFISSALVIFLKDIGQLIALILQFGFWLTPIFWSLEQIPDEYSIYLKLNPFYYIINGYRESMIYKVWFWEHPYLTMYFWMVTIGVLLIGNIVFKRLRPHFADSL</sequence>
<keyword evidence="5 8" id="KW-0812">Transmembrane</keyword>
<evidence type="ECO:0000256" key="1">
    <source>
        <dbReference type="ARBA" id="ARBA00004651"/>
    </source>
</evidence>
<dbReference type="RefSeq" id="WP_264987606.1">
    <property type="nucleotide sequence ID" value="NZ_BRZA01000001.1"/>
</dbReference>
<evidence type="ECO:0000313" key="10">
    <source>
        <dbReference type="EMBL" id="GLC87891.1"/>
    </source>
</evidence>
<dbReference type="InterPro" id="IPR013525">
    <property type="entry name" value="ABC2_TM"/>
</dbReference>
<feature type="transmembrane region" description="Helical" evidence="8">
    <location>
        <begin position="227"/>
        <end position="244"/>
    </location>
</feature>
<keyword evidence="4 8" id="KW-1003">Cell membrane</keyword>
<comment type="subcellular location">
    <subcellularLocation>
        <location evidence="1 8">Cell membrane</location>
        <topology evidence="1 8">Multi-pass membrane protein</topology>
    </subcellularLocation>
</comment>
<feature type="transmembrane region" description="Helical" evidence="8">
    <location>
        <begin position="138"/>
        <end position="161"/>
    </location>
</feature>
<keyword evidence="11" id="KW-1185">Reference proteome</keyword>
<dbReference type="EMBL" id="BRZA01000001">
    <property type="protein sequence ID" value="GLC87891.1"/>
    <property type="molecule type" value="Genomic_DNA"/>
</dbReference>
<keyword evidence="7 8" id="KW-0472">Membrane</keyword>
<evidence type="ECO:0000256" key="8">
    <source>
        <dbReference type="RuleBase" id="RU361157"/>
    </source>
</evidence>
<keyword evidence="3 8" id="KW-0813">Transport</keyword>
<dbReference type="Proteomes" id="UP001065593">
    <property type="component" value="Unassembled WGS sequence"/>
</dbReference>
<feature type="transmembrane region" description="Helical" evidence="8">
    <location>
        <begin position="20"/>
        <end position="44"/>
    </location>
</feature>
<evidence type="ECO:0000313" key="11">
    <source>
        <dbReference type="Proteomes" id="UP001065593"/>
    </source>
</evidence>
<evidence type="ECO:0000256" key="6">
    <source>
        <dbReference type="ARBA" id="ARBA00022989"/>
    </source>
</evidence>
<evidence type="ECO:0000256" key="4">
    <source>
        <dbReference type="ARBA" id="ARBA00022475"/>
    </source>
</evidence>
<gene>
    <name evidence="10" type="ORF">LYSBPC_10180</name>
</gene>
<evidence type="ECO:0000259" key="9">
    <source>
        <dbReference type="PROSITE" id="PS51012"/>
    </source>
</evidence>
<reference evidence="10" key="1">
    <citation type="submission" date="2022-08" db="EMBL/GenBank/DDBJ databases">
        <title>Draft genome sequence of Lysinibacillus sp. strain KH24.</title>
        <authorList>
            <person name="Kanbe H."/>
            <person name="Itoh H."/>
        </authorList>
    </citation>
    <scope>NUCLEOTIDE SEQUENCE</scope>
    <source>
        <strain evidence="10">KH24</strain>
    </source>
</reference>
<evidence type="ECO:0000256" key="5">
    <source>
        <dbReference type="ARBA" id="ARBA00022692"/>
    </source>
</evidence>
<dbReference type="PANTHER" id="PTHR30413:SF10">
    <property type="entry name" value="CAPSULE POLYSACCHARIDE EXPORT INNER-MEMBRANE PROTEIN CTRC"/>
    <property type="match status" value="1"/>
</dbReference>
<feature type="transmembrane region" description="Helical" evidence="8">
    <location>
        <begin position="56"/>
        <end position="76"/>
    </location>
</feature>
<evidence type="ECO:0000256" key="7">
    <source>
        <dbReference type="ARBA" id="ARBA00023136"/>
    </source>
</evidence>
<feature type="domain" description="ABC transmembrane type-2" evidence="9">
    <location>
        <begin position="24"/>
        <end position="247"/>
    </location>
</feature>
<evidence type="ECO:0000256" key="2">
    <source>
        <dbReference type="ARBA" id="ARBA00007783"/>
    </source>
</evidence>
<comment type="similarity">
    <text evidence="2 8">Belongs to the ABC-2 integral membrane protein family.</text>
</comment>
<dbReference type="InterPro" id="IPR047817">
    <property type="entry name" value="ABC2_TM_bact-type"/>
</dbReference>
<dbReference type="PANTHER" id="PTHR30413">
    <property type="entry name" value="INNER MEMBRANE TRANSPORT PERMEASE"/>
    <property type="match status" value="1"/>
</dbReference>
<comment type="caution">
    <text evidence="10">The sequence shown here is derived from an EMBL/GenBank/DDBJ whole genome shotgun (WGS) entry which is preliminary data.</text>
</comment>
<name>A0ABQ5NIJ2_9BACI</name>
<accession>A0ABQ5NIJ2</accession>
<feature type="transmembrane region" description="Helical" evidence="8">
    <location>
        <begin position="168"/>
        <end position="186"/>
    </location>
</feature>
<protein>
    <recommendedName>
        <fullName evidence="8">Transport permease protein</fullName>
    </recommendedName>
</protein>
<feature type="transmembrane region" description="Helical" evidence="8">
    <location>
        <begin position="97"/>
        <end position="126"/>
    </location>
</feature>
<dbReference type="PROSITE" id="PS51012">
    <property type="entry name" value="ABC_TM2"/>
    <property type="match status" value="1"/>
</dbReference>
<organism evidence="10 11">
    <name type="scientific">Lysinibacillus piscis</name>
    <dbReference type="NCBI Taxonomy" id="2518931"/>
    <lineage>
        <taxon>Bacteria</taxon>
        <taxon>Bacillati</taxon>
        <taxon>Bacillota</taxon>
        <taxon>Bacilli</taxon>
        <taxon>Bacillales</taxon>
        <taxon>Bacillaceae</taxon>
        <taxon>Lysinibacillus</taxon>
    </lineage>
</organism>
<proteinExistence type="inferred from homology"/>
<keyword evidence="6 8" id="KW-1133">Transmembrane helix</keyword>